<dbReference type="AlphaFoldDB" id="A0A0D0DZB2"/>
<reference evidence="1 2" key="1">
    <citation type="submission" date="2014-04" db="EMBL/GenBank/DDBJ databases">
        <authorList>
            <consortium name="DOE Joint Genome Institute"/>
            <person name="Kuo A."/>
            <person name="Kohler A."/>
            <person name="Jargeat P."/>
            <person name="Nagy L.G."/>
            <person name="Floudas D."/>
            <person name="Copeland A."/>
            <person name="Barry K.W."/>
            <person name="Cichocki N."/>
            <person name="Veneault-Fourrey C."/>
            <person name="LaButti K."/>
            <person name="Lindquist E.A."/>
            <person name="Lipzen A."/>
            <person name="Lundell T."/>
            <person name="Morin E."/>
            <person name="Murat C."/>
            <person name="Sun H."/>
            <person name="Tunlid A."/>
            <person name="Henrissat B."/>
            <person name="Grigoriev I.V."/>
            <person name="Hibbett D.S."/>
            <person name="Martin F."/>
            <person name="Nordberg H.P."/>
            <person name="Cantor M.N."/>
            <person name="Hua S.X."/>
        </authorList>
    </citation>
    <scope>NUCLEOTIDE SEQUENCE [LARGE SCALE GENOMIC DNA]</scope>
    <source>
        <strain evidence="1 2">Ve08.2h10</strain>
    </source>
</reference>
<dbReference type="InParanoid" id="A0A0D0DZB2"/>
<organism evidence="1 2">
    <name type="scientific">Paxillus rubicundulus Ve08.2h10</name>
    <dbReference type="NCBI Taxonomy" id="930991"/>
    <lineage>
        <taxon>Eukaryota</taxon>
        <taxon>Fungi</taxon>
        <taxon>Dikarya</taxon>
        <taxon>Basidiomycota</taxon>
        <taxon>Agaricomycotina</taxon>
        <taxon>Agaricomycetes</taxon>
        <taxon>Agaricomycetidae</taxon>
        <taxon>Boletales</taxon>
        <taxon>Paxilineae</taxon>
        <taxon>Paxillaceae</taxon>
        <taxon>Paxillus</taxon>
    </lineage>
</organism>
<reference evidence="2" key="2">
    <citation type="submission" date="2015-01" db="EMBL/GenBank/DDBJ databases">
        <title>Evolutionary Origins and Diversification of the Mycorrhizal Mutualists.</title>
        <authorList>
            <consortium name="DOE Joint Genome Institute"/>
            <consortium name="Mycorrhizal Genomics Consortium"/>
            <person name="Kohler A."/>
            <person name="Kuo A."/>
            <person name="Nagy L.G."/>
            <person name="Floudas D."/>
            <person name="Copeland A."/>
            <person name="Barry K.W."/>
            <person name="Cichocki N."/>
            <person name="Veneault-Fourrey C."/>
            <person name="LaButti K."/>
            <person name="Lindquist E.A."/>
            <person name="Lipzen A."/>
            <person name="Lundell T."/>
            <person name="Morin E."/>
            <person name="Murat C."/>
            <person name="Riley R."/>
            <person name="Ohm R."/>
            <person name="Sun H."/>
            <person name="Tunlid A."/>
            <person name="Henrissat B."/>
            <person name="Grigoriev I.V."/>
            <person name="Hibbett D.S."/>
            <person name="Martin F."/>
        </authorList>
    </citation>
    <scope>NUCLEOTIDE SEQUENCE [LARGE SCALE GENOMIC DNA]</scope>
    <source>
        <strain evidence="2">Ve08.2h10</strain>
    </source>
</reference>
<evidence type="ECO:0000313" key="1">
    <source>
        <dbReference type="EMBL" id="KIK92324.1"/>
    </source>
</evidence>
<dbReference type="HOGENOM" id="CLU_2197778_0_0_1"/>
<keyword evidence="2" id="KW-1185">Reference proteome</keyword>
<protein>
    <submittedName>
        <fullName evidence="1">Uncharacterized protein</fullName>
    </submittedName>
</protein>
<sequence>MPQTPLLEYATLAAHTTPIFMKKNRTISETLFLEILRLQVAIDVVCCCLKYDLQLWSNDSSLAIGPNNSHILFSELQGVGDWRAAIPFLWGDLVISVAPKCHKQTWHS</sequence>
<proteinExistence type="predicted"/>
<name>A0A0D0DZB2_9AGAM</name>
<evidence type="ECO:0000313" key="2">
    <source>
        <dbReference type="Proteomes" id="UP000054538"/>
    </source>
</evidence>
<dbReference type="EMBL" id="KN825291">
    <property type="protein sequence ID" value="KIK92324.1"/>
    <property type="molecule type" value="Genomic_DNA"/>
</dbReference>
<accession>A0A0D0DZB2</accession>
<dbReference type="Proteomes" id="UP000054538">
    <property type="component" value="Unassembled WGS sequence"/>
</dbReference>
<gene>
    <name evidence="1" type="ORF">PAXRUDRAFT_581670</name>
</gene>